<gene>
    <name evidence="1" type="ORF">WL29_23645</name>
</gene>
<evidence type="ECO:0000313" key="1">
    <source>
        <dbReference type="EMBL" id="KWA84326.1"/>
    </source>
</evidence>
<dbReference type="EMBL" id="LPHD01000049">
    <property type="protein sequence ID" value="KWA84326.1"/>
    <property type="molecule type" value="Genomic_DNA"/>
</dbReference>
<accession>A0A106QD71</accession>
<proteinExistence type="predicted"/>
<comment type="caution">
    <text evidence="1">The sequence shown here is derived from an EMBL/GenBank/DDBJ whole genome shotgun (WGS) entry which is preliminary data.</text>
</comment>
<sequence length="110" mass="12565">MRLPKSPSPEQMAAAYAAGLLRKEQLEHGRYYAGRCRHARVARWHAGADCFIHWRSKFGSRFLERIKHPVDENYFDVFLVTGATEPGDEVIPDAEFEQFAQSIIAQQSTV</sequence>
<dbReference type="AlphaFoldDB" id="A0A106QD71"/>
<name>A0A106QD71_9BURK</name>
<organism evidence="1 2">
    <name type="scientific">Burkholderia ubonensis</name>
    <dbReference type="NCBI Taxonomy" id="101571"/>
    <lineage>
        <taxon>Bacteria</taxon>
        <taxon>Pseudomonadati</taxon>
        <taxon>Pseudomonadota</taxon>
        <taxon>Betaproteobacteria</taxon>
        <taxon>Burkholderiales</taxon>
        <taxon>Burkholderiaceae</taxon>
        <taxon>Burkholderia</taxon>
        <taxon>Burkholderia cepacia complex</taxon>
    </lineage>
</organism>
<dbReference type="RefSeq" id="WP_060192723.1">
    <property type="nucleotide sequence ID" value="NZ_LPHD01000049.1"/>
</dbReference>
<dbReference type="Proteomes" id="UP000060630">
    <property type="component" value="Unassembled WGS sequence"/>
</dbReference>
<reference evidence="1 2" key="1">
    <citation type="submission" date="2015-11" db="EMBL/GenBank/DDBJ databases">
        <title>Expanding the genomic diversity of Burkholderia species for the development of highly accurate diagnostics.</title>
        <authorList>
            <person name="Sahl J."/>
            <person name="Keim P."/>
            <person name="Wagner D."/>
        </authorList>
    </citation>
    <scope>NUCLEOTIDE SEQUENCE [LARGE SCALE GENOMIC DNA]</scope>
    <source>
        <strain evidence="1 2">MSMB2087WGS</strain>
    </source>
</reference>
<evidence type="ECO:0000313" key="2">
    <source>
        <dbReference type="Proteomes" id="UP000060630"/>
    </source>
</evidence>
<protein>
    <submittedName>
        <fullName evidence="1">Uncharacterized protein</fullName>
    </submittedName>
</protein>